<organism evidence="1 2">
    <name type="scientific">Cuscuta campestris</name>
    <dbReference type="NCBI Taxonomy" id="132261"/>
    <lineage>
        <taxon>Eukaryota</taxon>
        <taxon>Viridiplantae</taxon>
        <taxon>Streptophyta</taxon>
        <taxon>Embryophyta</taxon>
        <taxon>Tracheophyta</taxon>
        <taxon>Spermatophyta</taxon>
        <taxon>Magnoliopsida</taxon>
        <taxon>eudicotyledons</taxon>
        <taxon>Gunneridae</taxon>
        <taxon>Pentapetalae</taxon>
        <taxon>asterids</taxon>
        <taxon>lamiids</taxon>
        <taxon>Solanales</taxon>
        <taxon>Convolvulaceae</taxon>
        <taxon>Cuscuteae</taxon>
        <taxon>Cuscuta</taxon>
        <taxon>Cuscuta subgen. Grammica</taxon>
        <taxon>Cuscuta sect. Cleistogrammica</taxon>
    </lineage>
</organism>
<accession>A0A484MPK8</accession>
<dbReference type="Proteomes" id="UP000595140">
    <property type="component" value="Unassembled WGS sequence"/>
</dbReference>
<evidence type="ECO:0000313" key="1">
    <source>
        <dbReference type="EMBL" id="VFQ90439.1"/>
    </source>
</evidence>
<sequence>SFQKEFILGKLHSKHELGVSEETWYPKCQSCRISASKTLLRFENNLLTRK</sequence>
<feature type="non-terminal residue" evidence="1">
    <location>
        <position position="1"/>
    </location>
</feature>
<dbReference type="EMBL" id="OOIL02004110">
    <property type="protein sequence ID" value="VFQ90439.1"/>
    <property type="molecule type" value="Genomic_DNA"/>
</dbReference>
<keyword evidence="2" id="KW-1185">Reference proteome</keyword>
<feature type="non-terminal residue" evidence="1">
    <location>
        <position position="50"/>
    </location>
</feature>
<reference evidence="1 2" key="1">
    <citation type="submission" date="2018-04" db="EMBL/GenBank/DDBJ databases">
        <authorList>
            <person name="Vogel A."/>
        </authorList>
    </citation>
    <scope>NUCLEOTIDE SEQUENCE [LARGE SCALE GENOMIC DNA]</scope>
</reference>
<protein>
    <submittedName>
        <fullName evidence="1">Uncharacterized protein</fullName>
    </submittedName>
</protein>
<proteinExistence type="predicted"/>
<gene>
    <name evidence="1" type="ORF">CCAM_LOCUS32215</name>
</gene>
<evidence type="ECO:0000313" key="2">
    <source>
        <dbReference type="Proteomes" id="UP000595140"/>
    </source>
</evidence>
<dbReference type="AlphaFoldDB" id="A0A484MPK8"/>
<name>A0A484MPK8_9ASTE</name>